<evidence type="ECO:0000256" key="1">
    <source>
        <dbReference type="SAM" id="Phobius"/>
    </source>
</evidence>
<dbReference type="InterPro" id="IPR018643">
    <property type="entry name" value="DUF2069_membrane"/>
</dbReference>
<dbReference type="Proteomes" id="UP001557485">
    <property type="component" value="Unassembled WGS sequence"/>
</dbReference>
<name>A0ABV3U6E1_9GAMM</name>
<evidence type="ECO:0000313" key="3">
    <source>
        <dbReference type="Proteomes" id="UP001557485"/>
    </source>
</evidence>
<dbReference type="RefSeq" id="WP_368381290.1">
    <property type="nucleotide sequence ID" value="NZ_JBFRYA010000006.1"/>
</dbReference>
<reference evidence="2 3" key="1">
    <citation type="journal article" date="2011" name="Int. J. Syst. Evol. Microbiol.">
        <title>Zhongshania antarctica gen. nov., sp. nov. and Zhongshania guokunii sp. nov., gammaproteobacteria respectively isolated from coastal attached (fast) ice and surface seawater of the Antarctic.</title>
        <authorList>
            <person name="Li H.J."/>
            <person name="Zhang X.Y."/>
            <person name="Chen C.X."/>
            <person name="Zhang Y.J."/>
            <person name="Gao Z.M."/>
            <person name="Yu Y."/>
            <person name="Chen X.L."/>
            <person name="Chen B."/>
            <person name="Zhang Y.Z."/>
        </authorList>
    </citation>
    <scope>NUCLEOTIDE SEQUENCE [LARGE SCALE GENOMIC DNA]</scope>
    <source>
        <strain evidence="2 3">ZS6-22T</strain>
    </source>
</reference>
<evidence type="ECO:0000313" key="2">
    <source>
        <dbReference type="EMBL" id="MEX1669026.1"/>
    </source>
</evidence>
<proteinExistence type="predicted"/>
<gene>
    <name evidence="2" type="ORF">AB4876_08875</name>
</gene>
<protein>
    <submittedName>
        <fullName evidence="2">DUF2069 domain-containing protein</fullName>
    </submittedName>
</protein>
<dbReference type="Pfam" id="PF09842">
    <property type="entry name" value="DUF2069"/>
    <property type="match status" value="1"/>
</dbReference>
<feature type="transmembrane region" description="Helical" evidence="1">
    <location>
        <begin position="67"/>
        <end position="86"/>
    </location>
</feature>
<feature type="transmembrane region" description="Helical" evidence="1">
    <location>
        <begin position="40"/>
        <end position="60"/>
    </location>
</feature>
<organism evidence="2 3">
    <name type="scientific">Zhongshania guokunii</name>
    <dbReference type="NCBI Taxonomy" id="641783"/>
    <lineage>
        <taxon>Bacteria</taxon>
        <taxon>Pseudomonadati</taxon>
        <taxon>Pseudomonadota</taxon>
        <taxon>Gammaproteobacteria</taxon>
        <taxon>Cellvibrionales</taxon>
        <taxon>Spongiibacteraceae</taxon>
        <taxon>Zhongshania</taxon>
    </lineage>
</organism>
<keyword evidence="1" id="KW-1133">Transmembrane helix</keyword>
<keyword evidence="1" id="KW-0472">Membrane</keyword>
<keyword evidence="1" id="KW-0812">Transmembrane</keyword>
<feature type="transmembrane region" description="Helical" evidence="1">
    <location>
        <begin position="12"/>
        <end position="34"/>
    </location>
</feature>
<sequence>MTAIEKRAALAAWVMKISYIAFLLSLSLGTWVWVQEGRQPSITIWLIRVVPILLFAYGVFKHQLRSIAWLCFAILLYFAMAVTEAMSPYVIWFNYIELAVVVMLFCSATIFIRWQAQMLKAKHIEKVSGE</sequence>
<dbReference type="EMBL" id="JBFRYA010000006">
    <property type="protein sequence ID" value="MEX1669026.1"/>
    <property type="molecule type" value="Genomic_DNA"/>
</dbReference>
<feature type="transmembrane region" description="Helical" evidence="1">
    <location>
        <begin position="92"/>
        <end position="112"/>
    </location>
</feature>
<keyword evidence="3" id="KW-1185">Reference proteome</keyword>
<accession>A0ABV3U6E1</accession>
<comment type="caution">
    <text evidence="2">The sequence shown here is derived from an EMBL/GenBank/DDBJ whole genome shotgun (WGS) entry which is preliminary data.</text>
</comment>